<dbReference type="AlphaFoldDB" id="A0A6J4KMR4"/>
<name>A0A6J4KMR4_9CHLR</name>
<evidence type="ECO:0000313" key="1">
    <source>
        <dbReference type="EMBL" id="CAA9309239.1"/>
    </source>
</evidence>
<proteinExistence type="predicted"/>
<protein>
    <submittedName>
        <fullName evidence="1">Uncharacterized protein</fullName>
    </submittedName>
</protein>
<sequence length="121" mass="13331">KHGLFSPRPRRRAVPTVRPSSVATVYSLISSEPTLALPGTHVVTPSVRCHLLLEHILPLSGPSPPVLGPLCVSRVAFYKLVELRLDGFGGFYATLEIPLSSDIVKSRRVVRLWVKKIPSDR</sequence>
<dbReference type="EMBL" id="CADCTR010001725">
    <property type="protein sequence ID" value="CAA9309239.1"/>
    <property type="molecule type" value="Genomic_DNA"/>
</dbReference>
<gene>
    <name evidence="1" type="ORF">AVDCRST_MAG93-5114</name>
</gene>
<organism evidence="1">
    <name type="scientific">uncultured Chloroflexia bacterium</name>
    <dbReference type="NCBI Taxonomy" id="1672391"/>
    <lineage>
        <taxon>Bacteria</taxon>
        <taxon>Bacillati</taxon>
        <taxon>Chloroflexota</taxon>
        <taxon>Chloroflexia</taxon>
        <taxon>environmental samples</taxon>
    </lineage>
</organism>
<accession>A0A6J4KMR4</accession>
<feature type="non-terminal residue" evidence="1">
    <location>
        <position position="1"/>
    </location>
</feature>
<reference evidence="1" key="1">
    <citation type="submission" date="2020-02" db="EMBL/GenBank/DDBJ databases">
        <authorList>
            <person name="Meier V. D."/>
        </authorList>
    </citation>
    <scope>NUCLEOTIDE SEQUENCE</scope>
    <source>
        <strain evidence="1">AVDCRST_MAG93</strain>
    </source>
</reference>